<dbReference type="AlphaFoldDB" id="A0A4R3XR57"/>
<dbReference type="RefSeq" id="WP_124946516.1">
    <property type="nucleotide sequence ID" value="NZ_SMCO01000030.1"/>
</dbReference>
<dbReference type="EMBL" id="SMCO01000030">
    <property type="protein sequence ID" value="TCV80126.1"/>
    <property type="molecule type" value="Genomic_DNA"/>
</dbReference>
<keyword evidence="1" id="KW-1133">Transmembrane helix</keyword>
<reference evidence="2 3" key="1">
    <citation type="submission" date="2019-03" db="EMBL/GenBank/DDBJ databases">
        <title>Genomic Encyclopedia of Type Strains, Phase IV (KMG-IV): sequencing the most valuable type-strain genomes for metagenomic binning, comparative biology and taxonomic classification.</title>
        <authorList>
            <person name="Goeker M."/>
        </authorList>
    </citation>
    <scope>NUCLEOTIDE SEQUENCE [LARGE SCALE GENOMIC DNA]</scope>
    <source>
        <strain evidence="2 3">DSM 100309</strain>
    </source>
</reference>
<evidence type="ECO:0000313" key="2">
    <source>
        <dbReference type="EMBL" id="TCV80126.1"/>
    </source>
</evidence>
<evidence type="ECO:0000256" key="1">
    <source>
        <dbReference type="SAM" id="Phobius"/>
    </source>
</evidence>
<comment type="caution">
    <text evidence="2">The sequence shown here is derived from an EMBL/GenBank/DDBJ whole genome shotgun (WGS) entry which is preliminary data.</text>
</comment>
<name>A0A4R3XR57_9PROT</name>
<feature type="transmembrane region" description="Helical" evidence="1">
    <location>
        <begin position="6"/>
        <end position="25"/>
    </location>
</feature>
<keyword evidence="1" id="KW-0472">Membrane</keyword>
<organism evidence="2 3">
    <name type="scientific">Sulfurirhabdus autotrophica</name>
    <dbReference type="NCBI Taxonomy" id="1706046"/>
    <lineage>
        <taxon>Bacteria</taxon>
        <taxon>Pseudomonadati</taxon>
        <taxon>Pseudomonadota</taxon>
        <taxon>Betaproteobacteria</taxon>
        <taxon>Nitrosomonadales</taxon>
        <taxon>Sulfuricellaceae</taxon>
        <taxon>Sulfurirhabdus</taxon>
    </lineage>
</organism>
<keyword evidence="1" id="KW-0812">Transmembrane</keyword>
<gene>
    <name evidence="2" type="ORF">EDC63_13039</name>
</gene>
<sequence>MIGLVVFGAALLYLLISIVVVLWAIRYARGNGKSAKSWGRGAAFVMYSLVLWDWLQTVATQEFYCAKDSGFTKH</sequence>
<protein>
    <submittedName>
        <fullName evidence="2">Uncharacterized protein</fullName>
    </submittedName>
</protein>
<evidence type="ECO:0000313" key="3">
    <source>
        <dbReference type="Proteomes" id="UP000295367"/>
    </source>
</evidence>
<dbReference type="OrthoDB" id="7029786at2"/>
<keyword evidence="3" id="KW-1185">Reference proteome</keyword>
<dbReference type="Proteomes" id="UP000295367">
    <property type="component" value="Unassembled WGS sequence"/>
</dbReference>
<accession>A0A4R3XR57</accession>
<proteinExistence type="predicted"/>